<evidence type="ECO:0000259" key="1">
    <source>
        <dbReference type="Pfam" id="PF05838"/>
    </source>
</evidence>
<feature type="domain" description="Peptidoglycan binding" evidence="2">
    <location>
        <begin position="109"/>
        <end position="172"/>
    </location>
</feature>
<evidence type="ECO:0000259" key="2">
    <source>
        <dbReference type="Pfam" id="PF09374"/>
    </source>
</evidence>
<dbReference type="InterPro" id="IPR008565">
    <property type="entry name" value="TtsA-like_GH18_dom"/>
</dbReference>
<accession>A0A6I4ISK1</accession>
<comment type="caution">
    <text evidence="3">The sequence shown here is derived from an EMBL/GenBank/DDBJ whole genome shotgun (WGS) entry which is preliminary data.</text>
</comment>
<evidence type="ECO:0000313" key="4">
    <source>
        <dbReference type="Proteomes" id="UP000431264"/>
    </source>
</evidence>
<dbReference type="InterPro" id="IPR018537">
    <property type="entry name" value="Peptidoglycan-bd_3"/>
</dbReference>
<dbReference type="EMBL" id="WQLW01000008">
    <property type="protein sequence ID" value="MVO09746.1"/>
    <property type="molecule type" value="Genomic_DNA"/>
</dbReference>
<sequence>MIMANFNDFLKILQNVEGGYQKHSQDSGNYNSLGQLVGTNWGISAKTYELWIKRPPTETDMRIMPKSTAVQIYKLWYWNVMRGDSISNQSVANIIIDHGVNAGIGLAAKEVQRVLNQKFGYALAVDGVIGNQTIQAINKVNQEQLHELYMIERINHYKSLGGVFLQGWLDRLKSFVFKKKA</sequence>
<dbReference type="Pfam" id="PF09374">
    <property type="entry name" value="PG_binding_3"/>
    <property type="match status" value="1"/>
</dbReference>
<reference evidence="4" key="1">
    <citation type="submission" date="2019-05" db="EMBL/GenBank/DDBJ databases">
        <title>Flavobacterium profundi sp. nov., isolated from a deep-sea seamount.</title>
        <authorList>
            <person name="Zhang D.-C."/>
        </authorList>
    </citation>
    <scope>NUCLEOTIDE SEQUENCE [LARGE SCALE GENOMIC DNA]</scope>
    <source>
        <strain evidence="4">TP390</strain>
    </source>
</reference>
<proteinExistence type="predicted"/>
<dbReference type="Gene3D" id="1.20.141.10">
    <property type="entry name" value="Chitosanase, subunit A, domain 1"/>
    <property type="match status" value="1"/>
</dbReference>
<evidence type="ECO:0000313" key="3">
    <source>
        <dbReference type="EMBL" id="MVO09746.1"/>
    </source>
</evidence>
<dbReference type="Pfam" id="PF05838">
    <property type="entry name" value="Glyco_hydro_108"/>
    <property type="match status" value="1"/>
</dbReference>
<dbReference type="SUPFAM" id="SSF53955">
    <property type="entry name" value="Lysozyme-like"/>
    <property type="match status" value="1"/>
</dbReference>
<dbReference type="AlphaFoldDB" id="A0A6I4ISK1"/>
<feature type="domain" description="TtsA-like Glycoside hydrolase family 108" evidence="1">
    <location>
        <begin position="13"/>
        <end position="103"/>
    </location>
</feature>
<gene>
    <name evidence="3" type="ORF">GOQ30_11310</name>
</gene>
<dbReference type="OrthoDB" id="672438at2"/>
<keyword evidence="4" id="KW-1185">Reference proteome</keyword>
<organism evidence="3 4">
    <name type="scientific">Flavobacterium profundi</name>
    <dbReference type="NCBI Taxonomy" id="1774945"/>
    <lineage>
        <taxon>Bacteria</taxon>
        <taxon>Pseudomonadati</taxon>
        <taxon>Bacteroidota</taxon>
        <taxon>Flavobacteriia</taxon>
        <taxon>Flavobacteriales</taxon>
        <taxon>Flavobacteriaceae</taxon>
        <taxon>Flavobacterium</taxon>
    </lineage>
</organism>
<dbReference type="Proteomes" id="UP000431264">
    <property type="component" value="Unassembled WGS sequence"/>
</dbReference>
<protein>
    <recommendedName>
        <fullName evidence="5">Peptidoglycan domain protein</fullName>
    </recommendedName>
</protein>
<name>A0A6I4ISK1_9FLAO</name>
<dbReference type="InterPro" id="IPR023346">
    <property type="entry name" value="Lysozyme-like_dom_sf"/>
</dbReference>
<evidence type="ECO:0008006" key="5">
    <source>
        <dbReference type="Google" id="ProtNLM"/>
    </source>
</evidence>